<accession>A0AB34Y1H8</accession>
<reference evidence="2 3" key="1">
    <citation type="submission" date="2016-03" db="EMBL/GenBank/DDBJ databases">
        <title>Comparative genomics of 54 Lactobacillus plantarum strains reveals genomic uncoupling from niche constraints.</title>
        <authorList>
            <person name="Martino M.E."/>
        </authorList>
    </citation>
    <scope>NUCLEOTIDE SEQUENCE [LARGE SCALE GENOMIC DNA]</scope>
    <source>
        <strain evidence="2 3">Nizo2260</strain>
    </source>
</reference>
<feature type="compositionally biased region" description="Polar residues" evidence="1">
    <location>
        <begin position="41"/>
        <end position="51"/>
    </location>
</feature>
<evidence type="ECO:0000313" key="3">
    <source>
        <dbReference type="Proteomes" id="UP000076989"/>
    </source>
</evidence>
<sequence>MLGVITDVQTVNVSQDTTGTLEHVTNEVDSASQADKAPTSAHVSNVTSTSAEIKVDDKAE</sequence>
<gene>
    <name evidence="2" type="ORF">Nizo2260_0952</name>
</gene>
<dbReference type="AlphaFoldDB" id="A0AB34Y1H8"/>
<feature type="region of interest" description="Disordered" evidence="1">
    <location>
        <begin position="27"/>
        <end position="60"/>
    </location>
</feature>
<dbReference type="EMBL" id="LUWI01000015">
    <property type="protein sequence ID" value="KZU06048.1"/>
    <property type="molecule type" value="Genomic_DNA"/>
</dbReference>
<evidence type="ECO:0000313" key="2">
    <source>
        <dbReference type="EMBL" id="KZU06048.1"/>
    </source>
</evidence>
<dbReference type="Proteomes" id="UP000076989">
    <property type="component" value="Unassembled WGS sequence"/>
</dbReference>
<name>A0AB34Y1H8_LACPN</name>
<evidence type="ECO:0000256" key="1">
    <source>
        <dbReference type="SAM" id="MobiDB-lite"/>
    </source>
</evidence>
<proteinExistence type="predicted"/>
<protein>
    <submittedName>
        <fullName evidence="2">Prophage Lp2 protein 58</fullName>
    </submittedName>
</protein>
<organism evidence="2 3">
    <name type="scientific">Lactiplantibacillus plantarum</name>
    <name type="common">Lactobacillus plantarum</name>
    <dbReference type="NCBI Taxonomy" id="1590"/>
    <lineage>
        <taxon>Bacteria</taxon>
        <taxon>Bacillati</taxon>
        <taxon>Bacillota</taxon>
        <taxon>Bacilli</taxon>
        <taxon>Lactobacillales</taxon>
        <taxon>Lactobacillaceae</taxon>
        <taxon>Lactiplantibacillus</taxon>
    </lineage>
</organism>
<comment type="caution">
    <text evidence="2">The sequence shown here is derived from an EMBL/GenBank/DDBJ whole genome shotgun (WGS) entry which is preliminary data.</text>
</comment>